<gene>
    <name evidence="2" type="ORF">EOD43_03570</name>
</gene>
<proteinExistence type="predicted"/>
<evidence type="ECO:0000313" key="3">
    <source>
        <dbReference type="Proteomes" id="UP000282971"/>
    </source>
</evidence>
<feature type="compositionally biased region" description="Basic and acidic residues" evidence="1">
    <location>
        <begin position="25"/>
        <end position="40"/>
    </location>
</feature>
<keyword evidence="3" id="KW-1185">Reference proteome</keyword>
<protein>
    <submittedName>
        <fullName evidence="2">Uncharacterized protein</fullName>
    </submittedName>
</protein>
<dbReference type="Proteomes" id="UP000282971">
    <property type="component" value="Unassembled WGS sequence"/>
</dbReference>
<organism evidence="2 3">
    <name type="scientific">Sphingomonas crocodyli</name>
    <dbReference type="NCBI Taxonomy" id="1979270"/>
    <lineage>
        <taxon>Bacteria</taxon>
        <taxon>Pseudomonadati</taxon>
        <taxon>Pseudomonadota</taxon>
        <taxon>Alphaproteobacteria</taxon>
        <taxon>Sphingomonadales</taxon>
        <taxon>Sphingomonadaceae</taxon>
        <taxon>Sphingomonas</taxon>
    </lineage>
</organism>
<comment type="caution">
    <text evidence="2">The sequence shown here is derived from an EMBL/GenBank/DDBJ whole genome shotgun (WGS) entry which is preliminary data.</text>
</comment>
<reference evidence="2 3" key="1">
    <citation type="submission" date="2019-01" db="EMBL/GenBank/DDBJ databases">
        <authorList>
            <person name="Chen W.-M."/>
        </authorList>
    </citation>
    <scope>NUCLEOTIDE SEQUENCE [LARGE SCALE GENOMIC DNA]</scope>
    <source>
        <strain evidence="2 3">CCP-7</strain>
    </source>
</reference>
<dbReference type="AlphaFoldDB" id="A0A437M665"/>
<dbReference type="EMBL" id="SACN01000001">
    <property type="protein sequence ID" value="RVT92994.1"/>
    <property type="molecule type" value="Genomic_DNA"/>
</dbReference>
<sequence>MTDYRPYLPFGDPSHFRQVNPFRPSDQHQPRAREFSRRPDFDPQKDFLRVRGLLRTSVLSVQPIGSTWFRCWEKRKPAQFRLEPQFVLEPLALIGDAPYLDYIVSQSAFKGDKGALYHQAEISVETMCIDLGLGGDSFGSATAAMSRLNNTLITVDNWWDEDFRPKVPLVEARPIAAKRGCYRVTLCEWLSHQIAYENFLWHPLPMTPLSGIEYRLDGWARTFVGGDPRRGPQIISKREAMSRIGYMPMTAKEAWQRIIETVALDQVPDFQFKMIEHGREAAILVTPRPPQPPAPIEVQSESNEITLDWAGPDWPPAEGPTELTLE</sequence>
<name>A0A437M665_9SPHN</name>
<feature type="region of interest" description="Disordered" evidence="1">
    <location>
        <begin position="11"/>
        <end position="40"/>
    </location>
</feature>
<evidence type="ECO:0000313" key="2">
    <source>
        <dbReference type="EMBL" id="RVT92994.1"/>
    </source>
</evidence>
<feature type="region of interest" description="Disordered" evidence="1">
    <location>
        <begin position="307"/>
        <end position="326"/>
    </location>
</feature>
<dbReference type="RefSeq" id="WP_127741157.1">
    <property type="nucleotide sequence ID" value="NZ_SACN01000001.1"/>
</dbReference>
<accession>A0A437M665</accession>
<evidence type="ECO:0000256" key="1">
    <source>
        <dbReference type="SAM" id="MobiDB-lite"/>
    </source>
</evidence>